<keyword evidence="5 14" id="KW-0808">Transferase</keyword>
<sequence>MQEIVQNLSNMTEEAAASPWQRAGSIIRSYIQLTKPRIIVLLLISTAAAMALAGGGDVDPVLFLATLAGGALAAGSANAINCFYDRDIDSIMVRTQKRPIPSGQIRPRDALLFAIVLGVASFGLLTWMANLLAALLAMAGIGCYVVVYTHWLKRHSPHNIVIGGAAGAIPPLVGWAAVTGTLDWPAWALFWIIFLWTPPHFWALALMIRDDYASVGVPMLPVVSGDEATAKQILGYSIALVPLTLALAWPLGETGWLYGAIALILGGILVQKSWQLLALPSDRAVARDLFKYSIGYLMLLCAGAVLAGLPVTHSLQLALFDQVQSLWLAIAA</sequence>
<evidence type="ECO:0000256" key="7">
    <source>
        <dbReference type="ARBA" id="ARBA00022989"/>
    </source>
</evidence>
<dbReference type="CDD" id="cd13957">
    <property type="entry name" value="PT_UbiA_Cox10"/>
    <property type="match status" value="1"/>
</dbReference>
<evidence type="ECO:0000256" key="10">
    <source>
        <dbReference type="ARBA" id="ARBA00030253"/>
    </source>
</evidence>
<dbReference type="Proteomes" id="UP001604335">
    <property type="component" value="Unassembled WGS sequence"/>
</dbReference>
<evidence type="ECO:0000256" key="4">
    <source>
        <dbReference type="ARBA" id="ARBA00022475"/>
    </source>
</evidence>
<reference evidence="16" key="1">
    <citation type="journal article" date="2024" name="Algal Res.">
        <title>Biochemical, toxicological and genomic investigation of a high-biomass producing Limnothrix strain isolated from Italian shallow drinking water reservoir.</title>
        <authorList>
            <person name="Simonazzi M."/>
            <person name="Shishido T.K."/>
            <person name="Delbaje E."/>
            <person name="Wahlsten M."/>
            <person name="Fewer D.P."/>
            <person name="Sivonen K."/>
            <person name="Pezzolesi L."/>
            <person name="Pistocchi R."/>
        </authorList>
    </citation>
    <scope>NUCLEOTIDE SEQUENCE [LARGE SCALE GENOMIC DNA]</scope>
    <source>
        <strain evidence="16">LRLZ20PSL1</strain>
    </source>
</reference>
<evidence type="ECO:0000256" key="2">
    <source>
        <dbReference type="ARBA" id="ARBA00004919"/>
    </source>
</evidence>
<gene>
    <name evidence="14" type="primary">ctaB</name>
    <name evidence="15" type="ORF">VPK24_08505</name>
</gene>
<comment type="catalytic activity">
    <reaction evidence="13 14">
        <text>heme b + (2E,6E)-farnesyl diphosphate + H2O = Fe(II)-heme o + diphosphate</text>
        <dbReference type="Rhea" id="RHEA:28070"/>
        <dbReference type="ChEBI" id="CHEBI:15377"/>
        <dbReference type="ChEBI" id="CHEBI:33019"/>
        <dbReference type="ChEBI" id="CHEBI:60344"/>
        <dbReference type="ChEBI" id="CHEBI:60530"/>
        <dbReference type="ChEBI" id="CHEBI:175763"/>
        <dbReference type="EC" id="2.5.1.141"/>
    </reaction>
</comment>
<feature type="transmembrane region" description="Helical" evidence="14">
    <location>
        <begin position="61"/>
        <end position="84"/>
    </location>
</feature>
<keyword evidence="6 14" id="KW-0812">Transmembrane</keyword>
<dbReference type="EMBL" id="JAZAQF010000050">
    <property type="protein sequence ID" value="MFG3817677.1"/>
    <property type="molecule type" value="Genomic_DNA"/>
</dbReference>
<organism evidence="15 16">
    <name type="scientific">Limnothrix redekei LRLZ20PSL1</name>
    <dbReference type="NCBI Taxonomy" id="3112953"/>
    <lineage>
        <taxon>Bacteria</taxon>
        <taxon>Bacillati</taxon>
        <taxon>Cyanobacteriota</taxon>
        <taxon>Cyanophyceae</taxon>
        <taxon>Pseudanabaenales</taxon>
        <taxon>Pseudanabaenaceae</taxon>
        <taxon>Limnothrix</taxon>
    </lineage>
</organism>
<dbReference type="GO" id="GO:0008495">
    <property type="term" value="F:protoheme IX farnesyltransferase activity"/>
    <property type="evidence" value="ECO:0007669"/>
    <property type="project" value="UniProtKB-EC"/>
</dbReference>
<evidence type="ECO:0000256" key="8">
    <source>
        <dbReference type="ARBA" id="ARBA00023133"/>
    </source>
</evidence>
<keyword evidence="16" id="KW-1185">Reference proteome</keyword>
<dbReference type="InterPro" id="IPR006369">
    <property type="entry name" value="Protohaem_IX_farnesylTrfase"/>
</dbReference>
<evidence type="ECO:0000313" key="16">
    <source>
        <dbReference type="Proteomes" id="UP001604335"/>
    </source>
</evidence>
<dbReference type="Gene3D" id="1.10.357.140">
    <property type="entry name" value="UbiA prenyltransferase"/>
    <property type="match status" value="1"/>
</dbReference>
<dbReference type="EC" id="2.5.1.141" evidence="3 14"/>
<comment type="caution">
    <text evidence="15">The sequence shown here is derived from an EMBL/GenBank/DDBJ whole genome shotgun (WGS) entry which is preliminary data.</text>
</comment>
<keyword evidence="7 14" id="KW-1133">Transmembrane helix</keyword>
<comment type="miscellaneous">
    <text evidence="14">Carbon 2 of the heme B porphyrin ring is defined according to the Fischer nomenclature.</text>
</comment>
<accession>A0ABW7C935</accession>
<evidence type="ECO:0000256" key="5">
    <source>
        <dbReference type="ARBA" id="ARBA00022679"/>
    </source>
</evidence>
<feature type="transmembrane region" description="Helical" evidence="14">
    <location>
        <begin position="131"/>
        <end position="148"/>
    </location>
</feature>
<evidence type="ECO:0000256" key="11">
    <source>
        <dbReference type="ARBA" id="ARBA00040810"/>
    </source>
</evidence>
<proteinExistence type="inferred from homology"/>
<name>A0ABW7C935_9CYAN</name>
<feature type="transmembrane region" description="Helical" evidence="14">
    <location>
        <begin position="38"/>
        <end position="55"/>
    </location>
</feature>
<comment type="subcellular location">
    <subcellularLocation>
        <location evidence="1 14">Cell membrane</location>
        <topology evidence="1 14">Multi-pass membrane protein</topology>
    </subcellularLocation>
</comment>
<evidence type="ECO:0000256" key="12">
    <source>
        <dbReference type="ARBA" id="ARBA00042475"/>
    </source>
</evidence>
<evidence type="ECO:0000256" key="14">
    <source>
        <dbReference type="HAMAP-Rule" id="MF_00154"/>
    </source>
</evidence>
<keyword evidence="8 14" id="KW-0350">Heme biosynthesis</keyword>
<dbReference type="RefSeq" id="WP_393012167.1">
    <property type="nucleotide sequence ID" value="NZ_JAZAQF010000050.1"/>
</dbReference>
<dbReference type="PROSITE" id="PS00943">
    <property type="entry name" value="UBIA"/>
    <property type="match status" value="1"/>
</dbReference>
<evidence type="ECO:0000256" key="3">
    <source>
        <dbReference type="ARBA" id="ARBA00012292"/>
    </source>
</evidence>
<dbReference type="PANTHER" id="PTHR43448:SF7">
    <property type="entry name" value="4-HYDROXYBENZOATE SOLANESYLTRANSFERASE"/>
    <property type="match status" value="1"/>
</dbReference>
<dbReference type="HAMAP" id="MF_00154">
    <property type="entry name" value="CyoE_CtaB"/>
    <property type="match status" value="1"/>
</dbReference>
<feature type="transmembrane region" description="Helical" evidence="14">
    <location>
        <begin position="229"/>
        <end position="249"/>
    </location>
</feature>
<evidence type="ECO:0000256" key="9">
    <source>
        <dbReference type="ARBA" id="ARBA00023136"/>
    </source>
</evidence>
<evidence type="ECO:0000256" key="13">
    <source>
        <dbReference type="ARBA" id="ARBA00047690"/>
    </source>
</evidence>
<feature type="transmembrane region" description="Helical" evidence="14">
    <location>
        <begin position="289"/>
        <end position="309"/>
    </location>
</feature>
<feature type="transmembrane region" description="Helical" evidence="14">
    <location>
        <begin position="255"/>
        <end position="277"/>
    </location>
</feature>
<dbReference type="Pfam" id="PF01040">
    <property type="entry name" value="UbiA"/>
    <property type="match status" value="1"/>
</dbReference>
<dbReference type="InterPro" id="IPR000537">
    <property type="entry name" value="UbiA_prenyltransferase"/>
</dbReference>
<feature type="transmembrane region" description="Helical" evidence="14">
    <location>
        <begin position="105"/>
        <end position="125"/>
    </location>
</feature>
<dbReference type="NCBIfam" id="NF003349">
    <property type="entry name" value="PRK04375.1-2"/>
    <property type="match status" value="1"/>
</dbReference>
<dbReference type="InterPro" id="IPR044878">
    <property type="entry name" value="UbiA_sf"/>
</dbReference>
<evidence type="ECO:0000313" key="15">
    <source>
        <dbReference type="EMBL" id="MFG3817677.1"/>
    </source>
</evidence>
<keyword evidence="9 14" id="KW-0472">Membrane</keyword>
<dbReference type="NCBIfam" id="TIGR01473">
    <property type="entry name" value="cyoE_ctaB"/>
    <property type="match status" value="1"/>
</dbReference>
<evidence type="ECO:0000256" key="6">
    <source>
        <dbReference type="ARBA" id="ARBA00022692"/>
    </source>
</evidence>
<protein>
    <recommendedName>
        <fullName evidence="11 14">Protoheme IX farnesyltransferase</fullName>
        <ecNumber evidence="3 14">2.5.1.141</ecNumber>
    </recommendedName>
    <alternativeName>
        <fullName evidence="12 14">Heme B farnesyltransferase</fullName>
    </alternativeName>
    <alternativeName>
        <fullName evidence="10 14">Heme O synthase</fullName>
    </alternativeName>
</protein>
<comment type="similarity">
    <text evidence="14">Belongs to the UbiA prenyltransferase family. Protoheme IX farnesyltransferase subfamily.</text>
</comment>
<keyword evidence="4 14" id="KW-1003">Cell membrane</keyword>
<comment type="pathway">
    <text evidence="2 14">Porphyrin-containing compound metabolism; heme O biosynthesis; heme O from protoheme: step 1/1.</text>
</comment>
<dbReference type="InterPro" id="IPR030470">
    <property type="entry name" value="UbiA_prenylTrfase_CS"/>
</dbReference>
<feature type="transmembrane region" description="Helical" evidence="14">
    <location>
        <begin position="160"/>
        <end position="178"/>
    </location>
</feature>
<evidence type="ECO:0000256" key="1">
    <source>
        <dbReference type="ARBA" id="ARBA00004651"/>
    </source>
</evidence>
<comment type="function">
    <text evidence="14">Converts heme B (protoheme IX) to heme O by substitution of the vinyl group on carbon 2 of heme B porphyrin ring with a hydroxyethyl farnesyl side group.</text>
</comment>
<dbReference type="PANTHER" id="PTHR43448">
    <property type="entry name" value="PROTOHEME IX FARNESYLTRANSFERASE, MITOCHONDRIAL"/>
    <property type="match status" value="1"/>
</dbReference>
<feature type="transmembrane region" description="Helical" evidence="14">
    <location>
        <begin position="184"/>
        <end position="208"/>
    </location>
</feature>